<gene>
    <name evidence="1" type="ORF">QE152_g29685</name>
</gene>
<protein>
    <submittedName>
        <fullName evidence="1">Uncharacterized protein</fullName>
    </submittedName>
</protein>
<organism evidence="1 2">
    <name type="scientific">Popillia japonica</name>
    <name type="common">Japanese beetle</name>
    <dbReference type="NCBI Taxonomy" id="7064"/>
    <lineage>
        <taxon>Eukaryota</taxon>
        <taxon>Metazoa</taxon>
        <taxon>Ecdysozoa</taxon>
        <taxon>Arthropoda</taxon>
        <taxon>Hexapoda</taxon>
        <taxon>Insecta</taxon>
        <taxon>Pterygota</taxon>
        <taxon>Neoptera</taxon>
        <taxon>Endopterygota</taxon>
        <taxon>Coleoptera</taxon>
        <taxon>Polyphaga</taxon>
        <taxon>Scarabaeiformia</taxon>
        <taxon>Scarabaeidae</taxon>
        <taxon>Rutelinae</taxon>
        <taxon>Popillia</taxon>
    </lineage>
</organism>
<dbReference type="AlphaFoldDB" id="A0AAW1JGY0"/>
<dbReference type="EMBL" id="JASPKY010000382">
    <property type="protein sequence ID" value="KAK9702825.1"/>
    <property type="molecule type" value="Genomic_DNA"/>
</dbReference>
<reference evidence="1 2" key="1">
    <citation type="journal article" date="2024" name="BMC Genomics">
        <title>De novo assembly and annotation of Popillia japonica's genome with initial clues to its potential as an invasive pest.</title>
        <authorList>
            <person name="Cucini C."/>
            <person name="Boschi S."/>
            <person name="Funari R."/>
            <person name="Cardaioli E."/>
            <person name="Iannotti N."/>
            <person name="Marturano G."/>
            <person name="Paoli F."/>
            <person name="Bruttini M."/>
            <person name="Carapelli A."/>
            <person name="Frati F."/>
            <person name="Nardi F."/>
        </authorList>
    </citation>
    <scope>NUCLEOTIDE SEQUENCE [LARGE SCALE GENOMIC DNA]</scope>
    <source>
        <strain evidence="1">DMR45628</strain>
    </source>
</reference>
<name>A0AAW1JGY0_POPJA</name>
<accession>A0AAW1JGY0</accession>
<proteinExistence type="predicted"/>
<keyword evidence="2" id="KW-1185">Reference proteome</keyword>
<comment type="caution">
    <text evidence="1">The sequence shown here is derived from an EMBL/GenBank/DDBJ whole genome shotgun (WGS) entry which is preliminary data.</text>
</comment>
<dbReference type="Proteomes" id="UP001458880">
    <property type="component" value="Unassembled WGS sequence"/>
</dbReference>
<evidence type="ECO:0000313" key="2">
    <source>
        <dbReference type="Proteomes" id="UP001458880"/>
    </source>
</evidence>
<sequence length="230" mass="26651">MPAPNRKMETELSATVVHTPSVDYDLQCDIAYGNYLQALLFQDYVTNKMEEYSLSMNDQLSKYEEILSEKLELLNKLEEDTKEHEVHIMITELLHNIESKLQRNLKELSSDVVSEFRKILEQLVYASNHLYLNRVKMLNSQSEYDQLQSLLSKCNQILLKIISITGEPAKYQSLSNCLIYFRNNLKAFDAINSTIRTLESDTNKLALDSVSNILFENNALFKNNINVERN</sequence>
<evidence type="ECO:0000313" key="1">
    <source>
        <dbReference type="EMBL" id="KAK9702825.1"/>
    </source>
</evidence>